<evidence type="ECO:0000313" key="3">
    <source>
        <dbReference type="Proteomes" id="UP000707206"/>
    </source>
</evidence>
<protein>
    <submittedName>
        <fullName evidence="2">DUF2807 domain-containing protein</fullName>
    </submittedName>
</protein>
<evidence type="ECO:0000259" key="1">
    <source>
        <dbReference type="Pfam" id="PF10988"/>
    </source>
</evidence>
<dbReference type="InterPro" id="IPR021255">
    <property type="entry name" value="DUF2807"/>
</dbReference>
<accession>A0A967AVJ4</accession>
<comment type="caution">
    <text evidence="2">The sequence shown here is derived from an EMBL/GenBank/DDBJ whole genome shotgun (WGS) entry which is preliminary data.</text>
</comment>
<feature type="domain" description="Putative auto-transporter adhesin head GIN" evidence="1">
    <location>
        <begin position="158"/>
        <end position="256"/>
    </location>
</feature>
<keyword evidence="3" id="KW-1185">Reference proteome</keyword>
<dbReference type="RefSeq" id="WP_152572873.1">
    <property type="nucleotide sequence ID" value="NZ_VIKU02000001.1"/>
</dbReference>
<sequence>MKKGLFLIAVIFCFQAYSQRKPKIKGNRSVVEVQEDLPAFNAIELNDDLEIMLKKSSREGYEIEADDNLIDVLKFKVEDSTLFISSFYKIIGKKKLKITVNYTELVAITANQGEIENSDVVFADELEVNAFGSSRLILNATADIMEISMEGMSSGDFNIASDSLNIVLKNRVDARIYSVGESSYISMYNNASAKLEGTVDDLRVDLYEDANLKAEKLEATRVLANLQDSPYANVYAKEEFDLSSKGSSKTHLYGNPKITLTDFLDTSQLHKEK</sequence>
<dbReference type="AlphaFoldDB" id="A0A967AVJ4"/>
<organism evidence="2 3">
    <name type="scientific">Pelagihabitans pacificus</name>
    <dbReference type="NCBI Taxonomy" id="2696054"/>
    <lineage>
        <taxon>Bacteria</taxon>
        <taxon>Pseudomonadati</taxon>
        <taxon>Bacteroidota</taxon>
        <taxon>Flavobacteriia</taxon>
        <taxon>Flavobacteriales</taxon>
        <taxon>Flavobacteriaceae</taxon>
        <taxon>Pelagihabitans</taxon>
    </lineage>
</organism>
<reference evidence="2" key="1">
    <citation type="submission" date="2019-07" db="EMBL/GenBank/DDBJ databases">
        <authorList>
            <person name="De-Chao Zhang Q."/>
        </authorList>
    </citation>
    <scope>NUCLEOTIDE SEQUENCE</scope>
    <source>
        <strain evidence="2">TP-CH-4</strain>
    </source>
</reference>
<proteinExistence type="predicted"/>
<gene>
    <name evidence="2" type="ORF">FK220_003435</name>
</gene>
<dbReference type="EMBL" id="VIKU02000001">
    <property type="protein sequence ID" value="NHF58377.1"/>
    <property type="molecule type" value="Genomic_DNA"/>
</dbReference>
<reference evidence="2" key="2">
    <citation type="submission" date="2020-03" db="EMBL/GenBank/DDBJ databases">
        <title>Flavobacteriaceae bacterium strain TP-CH-4, a member of the family Flavobacteriaceae isolated from a deep-sea seamount.</title>
        <authorList>
            <person name="Zhang D.-C."/>
        </authorList>
    </citation>
    <scope>NUCLEOTIDE SEQUENCE</scope>
    <source>
        <strain evidence="2">TP-CH-4</strain>
    </source>
</reference>
<dbReference type="Proteomes" id="UP000707206">
    <property type="component" value="Unassembled WGS sequence"/>
</dbReference>
<name>A0A967AVJ4_9FLAO</name>
<dbReference type="Pfam" id="PF10988">
    <property type="entry name" value="DUF2807"/>
    <property type="match status" value="2"/>
</dbReference>
<feature type="domain" description="Putative auto-transporter adhesin head GIN" evidence="1">
    <location>
        <begin position="39"/>
        <end position="153"/>
    </location>
</feature>
<dbReference type="Gene3D" id="2.160.20.120">
    <property type="match status" value="1"/>
</dbReference>
<evidence type="ECO:0000313" key="2">
    <source>
        <dbReference type="EMBL" id="NHF58377.1"/>
    </source>
</evidence>